<organism evidence="1 2">
    <name type="scientific">Sphingomonas gellani</name>
    <dbReference type="NCBI Taxonomy" id="1166340"/>
    <lineage>
        <taxon>Bacteria</taxon>
        <taxon>Pseudomonadati</taxon>
        <taxon>Pseudomonadota</taxon>
        <taxon>Alphaproteobacteria</taxon>
        <taxon>Sphingomonadales</taxon>
        <taxon>Sphingomonadaceae</taxon>
        <taxon>Sphingomonas</taxon>
    </lineage>
</organism>
<accession>A0A1H8EDW8</accession>
<dbReference type="EMBL" id="FOCF01000005">
    <property type="protein sequence ID" value="SEN16948.1"/>
    <property type="molecule type" value="Genomic_DNA"/>
</dbReference>
<gene>
    <name evidence="1" type="ORF">SAMN05192583_2122</name>
</gene>
<dbReference type="AlphaFoldDB" id="A0A1H8EDW8"/>
<evidence type="ECO:0000313" key="1">
    <source>
        <dbReference type="EMBL" id="SEN16948.1"/>
    </source>
</evidence>
<reference evidence="2" key="1">
    <citation type="submission" date="2016-10" db="EMBL/GenBank/DDBJ databases">
        <authorList>
            <person name="Varghese N."/>
            <person name="Submissions S."/>
        </authorList>
    </citation>
    <scope>NUCLEOTIDE SEQUENCE [LARGE SCALE GENOMIC DNA]</scope>
    <source>
        <strain evidence="2">S6-262</strain>
    </source>
</reference>
<proteinExistence type="predicted"/>
<dbReference type="Proteomes" id="UP000199206">
    <property type="component" value="Unassembled WGS sequence"/>
</dbReference>
<dbReference type="RefSeq" id="WP_139198071.1">
    <property type="nucleotide sequence ID" value="NZ_FOCF01000005.1"/>
</dbReference>
<evidence type="ECO:0000313" key="2">
    <source>
        <dbReference type="Proteomes" id="UP000199206"/>
    </source>
</evidence>
<keyword evidence="2" id="KW-1185">Reference proteome</keyword>
<name>A0A1H8EDW8_9SPHN</name>
<sequence>MRFFQFDRSLISFDERADAEQVERCLLSMQRAEEDFRSSLDLYNYAFRRKRGGSVPYESKRMVQWMKIAGRNGAIAANSFSQMTIIINGADLPSVRGEWNADAKKKARRLFQCEFPDILAIRASAAHPEELGTNPAERMKHRLKQPVSLSGVLQAAAGTFVSDHLSAYDSKLVYNATYNGVMVGYELSEPKADALSRAVDLYFNAFLPVGQEA</sequence>
<protein>
    <submittedName>
        <fullName evidence="1">Uncharacterized protein</fullName>
    </submittedName>
</protein>